<dbReference type="EMBL" id="OK136181">
    <property type="protein sequence ID" value="UDW09924.1"/>
    <property type="molecule type" value="Genomic_DNA"/>
</dbReference>
<feature type="domain" description="DOD-type homing endonuclease" evidence="1">
    <location>
        <begin position="160"/>
        <end position="283"/>
    </location>
</feature>
<accession>A0A8K1V148</accession>
<dbReference type="Gene3D" id="3.30.1360.170">
    <property type="match status" value="1"/>
</dbReference>
<dbReference type="InterPro" id="IPR027434">
    <property type="entry name" value="Homing_endonucl"/>
</dbReference>
<evidence type="ECO:0000259" key="1">
    <source>
        <dbReference type="PROSITE" id="PS50819"/>
    </source>
</evidence>
<dbReference type="PROSITE" id="PS50819">
    <property type="entry name" value="INTEIN_ENDONUCLEASE"/>
    <property type="match status" value="1"/>
</dbReference>
<organism evidence="2">
    <name type="scientific">Escherichia phage 18-1-2</name>
    <dbReference type="NCBI Taxonomy" id="2883041"/>
    <lineage>
        <taxon>Viruses</taxon>
        <taxon>Duplodnaviria</taxon>
        <taxon>Heunggongvirae</taxon>
        <taxon>Uroviricota</taxon>
        <taxon>Caudoviricetes</taxon>
        <taxon>Vequintavirinae</taxon>
        <taxon>Avunavirus</taxon>
    </lineage>
</organism>
<dbReference type="GO" id="GO:0006231">
    <property type="term" value="P:dTMP biosynthetic process"/>
    <property type="evidence" value="ECO:0007669"/>
    <property type="project" value="InterPro"/>
</dbReference>
<dbReference type="GO" id="GO:0004519">
    <property type="term" value="F:endonuclease activity"/>
    <property type="evidence" value="ECO:0007669"/>
    <property type="project" value="InterPro"/>
</dbReference>
<dbReference type="InterPro" id="IPR036098">
    <property type="entry name" value="Thymidylate_synthase_ThyX_sf"/>
</dbReference>
<dbReference type="SUPFAM" id="SSF69796">
    <property type="entry name" value="Thymidylate synthase-complementing protein Thy1"/>
    <property type="match status" value="1"/>
</dbReference>
<dbReference type="SUPFAM" id="SSF55608">
    <property type="entry name" value="Homing endonucleases"/>
    <property type="match status" value="1"/>
</dbReference>
<dbReference type="Gene3D" id="3.10.28.10">
    <property type="entry name" value="Homing endonucleases"/>
    <property type="match status" value="1"/>
</dbReference>
<dbReference type="GO" id="GO:0050660">
    <property type="term" value="F:flavin adenine dinucleotide binding"/>
    <property type="evidence" value="ECO:0007669"/>
    <property type="project" value="InterPro"/>
</dbReference>
<sequence length="629" mass="71273">MNNQISVHIVADSISPQGIRITTFELEYPRIIHCFDEKTEILSQINSELPEFRSFREVFALNAKVAQYDDTTGAISFVTPSAHIENEGRHRMVSLNKKKFPMLVTDKHRVLTKKKRTTGGKFVSKTILAEELVGDYGTLRIEQSGVMDAKCDLSDAEIEFCVWFAADGHTPEKGNKANFHFKKSRKVQEVTRILEECGYEYSTSIYGDDIVISFNKNPLTEACYTGEGEKKLPKYIRGLNKEQYRLFKRALLLSDGNIDNMEYNTTSKTLINQIQVLAHLNGDSVNIRKYGSLYKCSFKVTNYISLRQDKDIFEYEDYVGKVYCVSVDTSYVVVRREGVVFISGNCELMTHRLFSRNAMSSRAIPISKMIEQVRKNPAMPVQFGKNKPGMQDDGNHNAEIDAGYSPEDWWQLAALSASRFAEAYSQAGYHKQVANRLLEPFQRMKTVVTATDWNNFFHLREDGDADPTIHKLASLMKQAVDESVPEPLEPGQWHTPYVAHLYTVEVGEGVGEFQGYCVLDENNEPVMLRVDEAIAISVSCCAQVSYRVLNNTKDKALDIYKKLTSGDKVHASPFEHVATPMLENEASLWWDGQASDGVTHMDRKGNMWSGNLRGWVQYRQLVPNNVVAG</sequence>
<protein>
    <submittedName>
        <fullName evidence="2">Putative thymidylate synthase</fullName>
    </submittedName>
</protein>
<dbReference type="InterPro" id="IPR004042">
    <property type="entry name" value="Intein_endonuc_central"/>
</dbReference>
<reference evidence="2" key="1">
    <citation type="submission" date="2021-09" db="EMBL/GenBank/DDBJ databases">
        <authorList>
            <person name="Huang Q."/>
            <person name="Tao Y."/>
        </authorList>
    </citation>
    <scope>NUCLEOTIDE SEQUENCE</scope>
</reference>
<dbReference type="GO" id="GO:0050797">
    <property type="term" value="F:thymidylate synthase (FAD) activity"/>
    <property type="evidence" value="ECO:0007669"/>
    <property type="project" value="InterPro"/>
</dbReference>
<name>A0A8K1V148_9CAUD</name>
<proteinExistence type="predicted"/>
<evidence type="ECO:0000313" key="2">
    <source>
        <dbReference type="EMBL" id="UDW09924.1"/>
    </source>
</evidence>